<proteinExistence type="predicted"/>
<feature type="non-terminal residue" evidence="1">
    <location>
        <position position="1"/>
    </location>
</feature>
<dbReference type="Proteomes" id="UP001597053">
    <property type="component" value="Unassembled WGS sequence"/>
</dbReference>
<dbReference type="EMBL" id="JBHTHM010000218">
    <property type="protein sequence ID" value="MFD0783756.1"/>
    <property type="molecule type" value="Genomic_DNA"/>
</dbReference>
<protein>
    <recommendedName>
        <fullName evidence="3">HEAT repeat domain-containing protein</fullName>
    </recommendedName>
</protein>
<name>A0ABW2ZYQ9_9ACTN</name>
<evidence type="ECO:0000313" key="2">
    <source>
        <dbReference type="Proteomes" id="UP001597053"/>
    </source>
</evidence>
<comment type="caution">
    <text evidence="1">The sequence shown here is derived from an EMBL/GenBank/DDBJ whole genome shotgun (WGS) entry which is preliminary data.</text>
</comment>
<reference evidence="2" key="1">
    <citation type="journal article" date="2019" name="Int. J. Syst. Evol. Microbiol.">
        <title>The Global Catalogue of Microorganisms (GCM) 10K type strain sequencing project: providing services to taxonomists for standard genome sequencing and annotation.</title>
        <authorList>
            <consortium name="The Broad Institute Genomics Platform"/>
            <consortium name="The Broad Institute Genome Sequencing Center for Infectious Disease"/>
            <person name="Wu L."/>
            <person name="Ma J."/>
        </authorList>
    </citation>
    <scope>NUCLEOTIDE SEQUENCE [LARGE SCALE GENOMIC DNA]</scope>
    <source>
        <strain evidence="2">JCM 32148</strain>
    </source>
</reference>
<keyword evidence="2" id="KW-1185">Reference proteome</keyword>
<evidence type="ECO:0008006" key="3">
    <source>
        <dbReference type="Google" id="ProtNLM"/>
    </source>
</evidence>
<gene>
    <name evidence="1" type="ORF">ACFQZ8_07500</name>
</gene>
<evidence type="ECO:0000313" key="1">
    <source>
        <dbReference type="EMBL" id="MFD0783756.1"/>
    </source>
</evidence>
<organism evidence="1 2">
    <name type="scientific">Micromonospora azadirachtae</name>
    <dbReference type="NCBI Taxonomy" id="1970735"/>
    <lineage>
        <taxon>Bacteria</taxon>
        <taxon>Bacillati</taxon>
        <taxon>Actinomycetota</taxon>
        <taxon>Actinomycetes</taxon>
        <taxon>Micromonosporales</taxon>
        <taxon>Micromonosporaceae</taxon>
        <taxon>Micromonospora</taxon>
    </lineage>
</organism>
<sequence length="291" mass="31694">SAARQRLRTEASWSILRTAVGGSREERRAVLSGYPYTIPERHRPRYGALIVEACRSTDREVRRAAFGQLGEWAPWLVGVTELVVDRLTDLGESMVHIEVANLLKAGGEAVLGVALTRLVNRDADDEHPGDPASDRPARRRIELLARGAVVRSRSRPASADRSVLVESARWLAGHPAFVGTAAGLLVDLGRLDNLDEVAALCAGRPVLAVRTAEHVGVRLRGLHEWPDPATLSGTIARLTGRGDLAGGLFAVELVRHGAGFGWKAPWRDLLLDLRRHVDADVREEAYAVDMS</sequence>
<accession>A0ABW2ZYQ9</accession>